<dbReference type="InterPro" id="IPR021812">
    <property type="entry name" value="DUF3391"/>
</dbReference>
<organism evidence="2 3">
    <name type="scientific">Candidatus Magnetominusculus xianensis</name>
    <dbReference type="NCBI Taxonomy" id="1748249"/>
    <lineage>
        <taxon>Bacteria</taxon>
        <taxon>Pseudomonadati</taxon>
        <taxon>Nitrospirota</taxon>
        <taxon>Nitrospiria</taxon>
        <taxon>Nitrospirales</taxon>
        <taxon>Nitrospiraceae</taxon>
        <taxon>Candidatus Magnetominusculus</taxon>
    </lineage>
</organism>
<dbReference type="EMBL" id="LNQR01000066">
    <property type="protein sequence ID" value="KWT85033.1"/>
    <property type="molecule type" value="Genomic_DNA"/>
</dbReference>
<protein>
    <submittedName>
        <fullName evidence="2">Phosphodiesterase</fullName>
        <ecNumber evidence="2">3.1.4.52</ecNumber>
    </submittedName>
</protein>
<evidence type="ECO:0000313" key="3">
    <source>
        <dbReference type="Proteomes" id="UP000060487"/>
    </source>
</evidence>
<dbReference type="PANTHER" id="PTHR43155:SF2">
    <property type="entry name" value="CYCLIC DI-GMP PHOSPHODIESTERASE PA4108"/>
    <property type="match status" value="1"/>
</dbReference>
<feature type="domain" description="HD-GYP" evidence="1">
    <location>
        <begin position="165"/>
        <end position="365"/>
    </location>
</feature>
<dbReference type="Pfam" id="PF13487">
    <property type="entry name" value="HD_5"/>
    <property type="match status" value="1"/>
</dbReference>
<dbReference type="InterPro" id="IPR003607">
    <property type="entry name" value="HD/PDEase_dom"/>
</dbReference>
<dbReference type="Proteomes" id="UP000060487">
    <property type="component" value="Unassembled WGS sequence"/>
</dbReference>
<dbReference type="Pfam" id="PF11871">
    <property type="entry name" value="DUF3391"/>
    <property type="match status" value="1"/>
</dbReference>
<gene>
    <name evidence="2" type="ORF">ASN18_1851</name>
</gene>
<keyword evidence="2" id="KW-0378">Hydrolase</keyword>
<dbReference type="PROSITE" id="PS51832">
    <property type="entry name" value="HD_GYP"/>
    <property type="match status" value="1"/>
</dbReference>
<evidence type="ECO:0000313" key="2">
    <source>
        <dbReference type="EMBL" id="KWT85033.1"/>
    </source>
</evidence>
<dbReference type="CDD" id="cd00077">
    <property type="entry name" value="HDc"/>
    <property type="match status" value="1"/>
</dbReference>
<dbReference type="Gene3D" id="1.10.3210.10">
    <property type="entry name" value="Hypothetical protein af1432"/>
    <property type="match status" value="1"/>
</dbReference>
<proteinExistence type="predicted"/>
<name>A0ABR5SG13_9BACT</name>
<reference evidence="2 3" key="1">
    <citation type="submission" date="2015-11" db="EMBL/GenBank/DDBJ databases">
        <authorList>
            <person name="Lin W."/>
        </authorList>
    </citation>
    <scope>NUCLEOTIDE SEQUENCE [LARGE SCALE GENOMIC DNA]</scope>
    <source>
        <strain evidence="2 3">HCH-1</strain>
    </source>
</reference>
<accession>A0ABR5SG13</accession>
<dbReference type="GO" id="GO:0071111">
    <property type="term" value="F:cyclic-guanylate-specific phosphodiesterase activity"/>
    <property type="evidence" value="ECO:0007669"/>
    <property type="project" value="UniProtKB-EC"/>
</dbReference>
<evidence type="ECO:0000259" key="1">
    <source>
        <dbReference type="PROSITE" id="PS51832"/>
    </source>
</evidence>
<keyword evidence="3" id="KW-1185">Reference proteome</keyword>
<dbReference type="InterPro" id="IPR037522">
    <property type="entry name" value="HD_GYP_dom"/>
</dbReference>
<dbReference type="SUPFAM" id="SSF109604">
    <property type="entry name" value="HD-domain/PDEase-like"/>
    <property type="match status" value="1"/>
</dbReference>
<comment type="caution">
    <text evidence="2">The sequence shown here is derived from an EMBL/GenBank/DDBJ whole genome shotgun (WGS) entry which is preliminary data.</text>
</comment>
<dbReference type="EC" id="3.1.4.52" evidence="2"/>
<dbReference type="NCBIfam" id="TIGR00277">
    <property type="entry name" value="HDIG"/>
    <property type="match status" value="1"/>
</dbReference>
<sequence length="435" mass="49523">MLKYYACMTNPMLNLKGLVCCKYIRRAAVLIKRVQVTQLELGMFICDLNCNWIEHNFLFSKFKIDNPKDIQKIQSMGIKEVSIDTSKGLDVLSAPSAAQVKKDMDAKFLKHIEELSEPLREVPLLDEIKTAKLIRAEAKETIKNVLTDVRLGNQISIESVQKIVPRMTDSIFRNKDALLGLSRIKSMDEYLFFHSVSACVLMVSLSHSLGLTRQEMDDIGMGALLHDIGKVKVPPEILNKPGKLTDDEFGKMKDHVTYGYEILRKIPNIPETAILVTHQHHERFDGTGYPNKLKGDELSIYGQMAAIVDVYDALTSDRCYHKGMQSTDALRKIFEWSQFHFNPIVVQHFIRCVGVYPIGTLVRLDDQRLAVVIGSGKRSLLHPTVRVILNIKNRAFLRPLDIDLSDTKTICKIISWESPADYDINPFEYTDLLRK</sequence>
<dbReference type="SMART" id="SM00471">
    <property type="entry name" value="HDc"/>
    <property type="match status" value="1"/>
</dbReference>
<dbReference type="InterPro" id="IPR006675">
    <property type="entry name" value="HDIG_dom"/>
</dbReference>
<dbReference type="PANTHER" id="PTHR43155">
    <property type="entry name" value="CYCLIC DI-GMP PHOSPHODIESTERASE PA4108-RELATED"/>
    <property type="match status" value="1"/>
</dbReference>